<dbReference type="Gene3D" id="3.40.190.290">
    <property type="match status" value="1"/>
</dbReference>
<dbReference type="FunFam" id="1.10.10.10:FF:000001">
    <property type="entry name" value="LysR family transcriptional regulator"/>
    <property type="match status" value="1"/>
</dbReference>
<evidence type="ECO:0000259" key="5">
    <source>
        <dbReference type="PROSITE" id="PS50931"/>
    </source>
</evidence>
<protein>
    <submittedName>
        <fullName evidence="7">HTH-type transcriptional regulator DmlR</fullName>
    </submittedName>
    <submittedName>
        <fullName evidence="6">LysR family transcriptional regulator</fullName>
    </submittedName>
</protein>
<evidence type="ECO:0000313" key="8">
    <source>
        <dbReference type="Proteomes" id="UP000196125"/>
    </source>
</evidence>
<proteinExistence type="inferred from homology"/>
<dbReference type="PANTHER" id="PTHR30537">
    <property type="entry name" value="HTH-TYPE TRANSCRIPTIONAL REGULATOR"/>
    <property type="match status" value="1"/>
</dbReference>
<keyword evidence="2" id="KW-0805">Transcription regulation</keyword>
<dbReference type="InterPro" id="IPR036390">
    <property type="entry name" value="WH_DNA-bd_sf"/>
</dbReference>
<organism evidence="7 8">
    <name type="scientific">Vibrio mangrovi</name>
    <dbReference type="NCBI Taxonomy" id="474394"/>
    <lineage>
        <taxon>Bacteria</taxon>
        <taxon>Pseudomonadati</taxon>
        <taxon>Pseudomonadota</taxon>
        <taxon>Gammaproteobacteria</taxon>
        <taxon>Vibrionales</taxon>
        <taxon>Vibrionaceae</taxon>
        <taxon>Vibrio</taxon>
    </lineage>
</organism>
<name>A0A1Y6IST3_9VIBR</name>
<dbReference type="PANTHER" id="PTHR30537:SF5">
    <property type="entry name" value="HTH-TYPE TRANSCRIPTIONAL ACTIVATOR TTDR-RELATED"/>
    <property type="match status" value="1"/>
</dbReference>
<dbReference type="PROSITE" id="PS50931">
    <property type="entry name" value="HTH_LYSR"/>
    <property type="match status" value="1"/>
</dbReference>
<dbReference type="Pfam" id="PF03466">
    <property type="entry name" value="LysR_substrate"/>
    <property type="match status" value="1"/>
</dbReference>
<sequence>MLSSIRIFLKVVEVGSFSKAAAVLNMAPSSIARSIDNLEKQLGVTLFERSTRALRLTERGGEYCSGAQKLIDDYDQLCSGLSDTSVAKGKLRVSVFESFGRVVVCPVLGEFLQRYPEIELEVELENQVVDLYQSDVDIAIRVGQPVDSRLKARVLTPMKTVVCAAPEYLTRHGVPDEPAELAQHNCLVMNRGRQQTFWHFSRRRQQKKVLVNGNLQSRGGTPLLAAALTGGGIVQLSNWMVAGHIRRGELIPVLTDWTPSLREQTDGSVYVLYKQTHYPNPLVRLFIDYLIEKIHVADD</sequence>
<dbReference type="FunFam" id="3.40.190.290:FF:000001">
    <property type="entry name" value="Transcriptional regulator, LysR family"/>
    <property type="match status" value="1"/>
</dbReference>
<dbReference type="Gene3D" id="1.10.10.10">
    <property type="entry name" value="Winged helix-like DNA-binding domain superfamily/Winged helix DNA-binding domain"/>
    <property type="match status" value="1"/>
</dbReference>
<evidence type="ECO:0000256" key="4">
    <source>
        <dbReference type="ARBA" id="ARBA00023163"/>
    </source>
</evidence>
<dbReference type="EMBL" id="JAWRCO010000001">
    <property type="protein sequence ID" value="MDW6001294.1"/>
    <property type="molecule type" value="Genomic_DNA"/>
</dbReference>
<dbReference type="InterPro" id="IPR036388">
    <property type="entry name" value="WH-like_DNA-bd_sf"/>
</dbReference>
<dbReference type="InterPro" id="IPR000847">
    <property type="entry name" value="LysR_HTH_N"/>
</dbReference>
<keyword evidence="3" id="KW-0238">DNA-binding</keyword>
<reference evidence="7 8" key="1">
    <citation type="submission" date="2017-05" db="EMBL/GenBank/DDBJ databases">
        <authorList>
            <person name="Song R."/>
            <person name="Chenine A.L."/>
            <person name="Ruprecht R.M."/>
        </authorList>
    </citation>
    <scope>NUCLEOTIDE SEQUENCE [LARGE SCALE GENOMIC DNA]</scope>
    <source>
        <strain evidence="7 8">CECT 7927</strain>
    </source>
</reference>
<dbReference type="OrthoDB" id="8885940at2"/>
<dbReference type="Proteomes" id="UP000196125">
    <property type="component" value="Unassembled WGS sequence"/>
</dbReference>
<comment type="similarity">
    <text evidence="1">Belongs to the LysR transcriptional regulatory family.</text>
</comment>
<dbReference type="GO" id="GO:0003700">
    <property type="term" value="F:DNA-binding transcription factor activity"/>
    <property type="evidence" value="ECO:0007669"/>
    <property type="project" value="InterPro"/>
</dbReference>
<dbReference type="EMBL" id="FXXI01000002">
    <property type="protein sequence ID" value="SMS00686.1"/>
    <property type="molecule type" value="Genomic_DNA"/>
</dbReference>
<evidence type="ECO:0000313" key="6">
    <source>
        <dbReference type="EMBL" id="MDW6001294.1"/>
    </source>
</evidence>
<dbReference type="SUPFAM" id="SSF46785">
    <property type="entry name" value="Winged helix' DNA-binding domain"/>
    <property type="match status" value="1"/>
</dbReference>
<dbReference type="GO" id="GO:0003677">
    <property type="term" value="F:DNA binding"/>
    <property type="evidence" value="ECO:0007669"/>
    <property type="project" value="UniProtKB-KW"/>
</dbReference>
<feature type="domain" description="HTH lysR-type" evidence="5">
    <location>
        <begin position="1"/>
        <end position="57"/>
    </location>
</feature>
<reference evidence="6 9" key="2">
    <citation type="submission" date="2023-11" db="EMBL/GenBank/DDBJ databases">
        <title>Plant-associative lifestyle of Vibrio porteresiae and its evolutionary dynamics.</title>
        <authorList>
            <person name="Rameshkumar N."/>
            <person name="Kirti K."/>
        </authorList>
    </citation>
    <scope>NUCLEOTIDE SEQUENCE [LARGE SCALE GENOMIC DNA]</scope>
    <source>
        <strain evidence="6 9">MSSRF38</strain>
    </source>
</reference>
<evidence type="ECO:0000256" key="1">
    <source>
        <dbReference type="ARBA" id="ARBA00009437"/>
    </source>
</evidence>
<dbReference type="SUPFAM" id="SSF53850">
    <property type="entry name" value="Periplasmic binding protein-like II"/>
    <property type="match status" value="1"/>
</dbReference>
<gene>
    <name evidence="7" type="primary">dmlR_8</name>
    <name evidence="6" type="ORF">SBX37_00020</name>
    <name evidence="7" type="ORF">VIM7927_01955</name>
</gene>
<dbReference type="AlphaFoldDB" id="A0A1Y6IST3"/>
<evidence type="ECO:0000313" key="7">
    <source>
        <dbReference type="EMBL" id="SMS00686.1"/>
    </source>
</evidence>
<dbReference type="RefSeq" id="WP_087480706.1">
    <property type="nucleotide sequence ID" value="NZ_AP024883.1"/>
</dbReference>
<dbReference type="CDD" id="cd08422">
    <property type="entry name" value="PBP2_CrgA_like"/>
    <property type="match status" value="1"/>
</dbReference>
<dbReference type="InterPro" id="IPR005119">
    <property type="entry name" value="LysR_subst-bd"/>
</dbReference>
<dbReference type="InterPro" id="IPR058163">
    <property type="entry name" value="LysR-type_TF_proteobact-type"/>
</dbReference>
<evidence type="ECO:0000256" key="3">
    <source>
        <dbReference type="ARBA" id="ARBA00023125"/>
    </source>
</evidence>
<accession>A0A1Y6IST3</accession>
<dbReference type="Pfam" id="PF00126">
    <property type="entry name" value="HTH_1"/>
    <property type="match status" value="1"/>
</dbReference>
<dbReference type="Proteomes" id="UP001283366">
    <property type="component" value="Unassembled WGS sequence"/>
</dbReference>
<keyword evidence="9" id="KW-1185">Reference proteome</keyword>
<evidence type="ECO:0000313" key="9">
    <source>
        <dbReference type="Proteomes" id="UP001283366"/>
    </source>
</evidence>
<dbReference type="PRINTS" id="PR00039">
    <property type="entry name" value="HTHLYSR"/>
</dbReference>
<keyword evidence="4" id="KW-0804">Transcription</keyword>
<evidence type="ECO:0000256" key="2">
    <source>
        <dbReference type="ARBA" id="ARBA00023015"/>
    </source>
</evidence>